<proteinExistence type="predicted"/>
<dbReference type="RefSeq" id="WP_369948427.1">
    <property type="nucleotide sequence ID" value="NZ_JBCLSH010000021.1"/>
</dbReference>
<dbReference type="Proteomes" id="UP001565283">
    <property type="component" value="Unassembled WGS sequence"/>
</dbReference>
<accession>A0ABV4D2W4</accession>
<gene>
    <name evidence="1" type="ORF">AALA52_06510</name>
</gene>
<protein>
    <recommendedName>
        <fullName evidence="3">Capsule polysaccharide biosynthesis protein</fullName>
    </recommendedName>
</protein>
<dbReference type="EMBL" id="JBCLSH010000021">
    <property type="protein sequence ID" value="MEY8443892.1"/>
    <property type="molecule type" value="Genomic_DNA"/>
</dbReference>
<comment type="caution">
    <text evidence="1">The sequence shown here is derived from an EMBL/GenBank/DDBJ whole genome shotgun (WGS) entry which is preliminary data.</text>
</comment>
<name>A0ABV4D2W4_9LACT</name>
<sequence>MILYYVPLPNYLPTLMTHRMTVNRDKEAVLLLHDQVTRVEIEGYKEFDGAELDIQKMKKSGIFSDIIVFDSFLMREHGVALADEEFLSLFDEKMLNIGVDLKSFDEFYTTNEPDFDFSRYLSLKHIKATWIEPVHKEAQKNVEVMRIFNQKVVDYIDVDTYTILVKEGSPIPHLEKAKLDIWDYKAALKSLTSQDYKKIKQFYNHYDIDIEENSVLILAQNPRYFLARRPVLSPHKNSDFNLALSIGFDLQESSYHKMIPLLLFQLQLVWDVFAQHHQHLYVKWHPRAYLNDGKVKAMTKSENLHSLSTLPADFYQGSDSKKFDKMISFSSTVQSFGDFFNSNEKVALGLAHFDLYLDYFRIIVALRLILEHTQSPKIYASGSYVSQINFILEHYFVTSVRAREFENETIDEHSYLIQGTSSRLLKFPGTTIFFHELNNEVQLENIQTFKLKKKTISGDTFVPLNIEYMD</sequence>
<evidence type="ECO:0000313" key="1">
    <source>
        <dbReference type="EMBL" id="MEY8443892.1"/>
    </source>
</evidence>
<evidence type="ECO:0008006" key="3">
    <source>
        <dbReference type="Google" id="ProtNLM"/>
    </source>
</evidence>
<reference evidence="1 2" key="1">
    <citation type="submission" date="2024-03" db="EMBL/GenBank/DDBJ databases">
        <title>Mouse gut bacterial collection (mGBC) of GemPharmatech.</title>
        <authorList>
            <person name="He Y."/>
            <person name="Dong L."/>
            <person name="Wu D."/>
            <person name="Gao X."/>
            <person name="Lin Z."/>
        </authorList>
    </citation>
    <scope>NUCLEOTIDE SEQUENCE [LARGE SCALE GENOMIC DNA]</scope>
    <source>
        <strain evidence="1 2">61-15</strain>
    </source>
</reference>
<keyword evidence="2" id="KW-1185">Reference proteome</keyword>
<evidence type="ECO:0000313" key="2">
    <source>
        <dbReference type="Proteomes" id="UP001565283"/>
    </source>
</evidence>
<organism evidence="1 2">
    <name type="scientific">Lactococcus ileimucosae</name>
    <dbReference type="NCBI Taxonomy" id="2941329"/>
    <lineage>
        <taxon>Bacteria</taxon>
        <taxon>Bacillati</taxon>
        <taxon>Bacillota</taxon>
        <taxon>Bacilli</taxon>
        <taxon>Lactobacillales</taxon>
        <taxon>Streptococcaceae</taxon>
        <taxon>Lactococcus</taxon>
    </lineage>
</organism>